<dbReference type="RefSeq" id="WP_184087843.1">
    <property type="nucleotide sequence ID" value="NZ_JACHIJ010000006.1"/>
</dbReference>
<accession>A0A840N1S7</accession>
<name>A0A840N1S7_9BRAD</name>
<comment type="caution">
    <text evidence="1">The sequence shown here is derived from an EMBL/GenBank/DDBJ whole genome shotgun (WGS) entry which is preliminary data.</text>
</comment>
<dbReference type="PANTHER" id="PTHR34309">
    <property type="entry name" value="SLR1406 PROTEIN"/>
    <property type="match status" value="1"/>
</dbReference>
<dbReference type="EMBL" id="JACHIJ010000006">
    <property type="protein sequence ID" value="MBB5054033.1"/>
    <property type="molecule type" value="Genomic_DNA"/>
</dbReference>
<dbReference type="Pfam" id="PF03928">
    <property type="entry name" value="HbpS-like"/>
    <property type="match status" value="1"/>
</dbReference>
<dbReference type="PANTHER" id="PTHR34309:SF10">
    <property type="entry name" value="SLR1406 PROTEIN"/>
    <property type="match status" value="1"/>
</dbReference>
<dbReference type="InterPro" id="IPR038084">
    <property type="entry name" value="PduO/GlcC-like_sf"/>
</dbReference>
<dbReference type="InterPro" id="IPR052517">
    <property type="entry name" value="GlcG_carb_metab_protein"/>
</dbReference>
<evidence type="ECO:0000313" key="1">
    <source>
        <dbReference type="EMBL" id="MBB5054033.1"/>
    </source>
</evidence>
<sequence length="142" mass="14298">MFGPTLADANRIIAIAFEKASDLDLKPIGAAVLDPGGHLLAFQRQDGASILRFEIAFGKAYGALAVGVGSRAVARMAVERPNLALGLSGASGGKIVPLPGGVLIVRNGEIIGAVGVTGDTSDNDELCAVSGVEGIGLEAQCE</sequence>
<reference evidence="1 2" key="1">
    <citation type="submission" date="2020-08" db="EMBL/GenBank/DDBJ databases">
        <title>Genomic Encyclopedia of Type Strains, Phase IV (KMG-IV): sequencing the most valuable type-strain genomes for metagenomic binning, comparative biology and taxonomic classification.</title>
        <authorList>
            <person name="Goeker M."/>
        </authorList>
    </citation>
    <scope>NUCLEOTIDE SEQUENCE [LARGE SCALE GENOMIC DNA]</scope>
    <source>
        <strain evidence="1 2">DSM 17498</strain>
    </source>
</reference>
<organism evidence="1 2">
    <name type="scientific">Afipia massiliensis</name>
    <dbReference type="NCBI Taxonomy" id="211460"/>
    <lineage>
        <taxon>Bacteria</taxon>
        <taxon>Pseudomonadati</taxon>
        <taxon>Pseudomonadota</taxon>
        <taxon>Alphaproteobacteria</taxon>
        <taxon>Hyphomicrobiales</taxon>
        <taxon>Nitrobacteraceae</taxon>
        <taxon>Afipia</taxon>
    </lineage>
</organism>
<proteinExistence type="predicted"/>
<evidence type="ECO:0000313" key="2">
    <source>
        <dbReference type="Proteomes" id="UP000521227"/>
    </source>
</evidence>
<dbReference type="InterPro" id="IPR005624">
    <property type="entry name" value="PduO/GlcC-like"/>
</dbReference>
<dbReference type="Gene3D" id="3.30.450.150">
    <property type="entry name" value="Haem-degrading domain"/>
    <property type="match status" value="1"/>
</dbReference>
<dbReference type="Proteomes" id="UP000521227">
    <property type="component" value="Unassembled WGS sequence"/>
</dbReference>
<dbReference type="SUPFAM" id="SSF143744">
    <property type="entry name" value="GlcG-like"/>
    <property type="match status" value="1"/>
</dbReference>
<protein>
    <submittedName>
        <fullName evidence="1">Uncharacterized protein GlcG (DUF336 family)</fullName>
    </submittedName>
</protein>
<gene>
    <name evidence="1" type="ORF">HNQ36_004035</name>
</gene>
<dbReference type="AlphaFoldDB" id="A0A840N1S7"/>